<comment type="subcellular location">
    <subcellularLocation>
        <location evidence="1">Cell membrane</location>
        <topology evidence="1">Multi-pass membrane protein</topology>
    </subcellularLocation>
</comment>
<dbReference type="AlphaFoldDB" id="A0A7W3IW53"/>
<evidence type="ECO:0000256" key="4">
    <source>
        <dbReference type="ARBA" id="ARBA00022989"/>
    </source>
</evidence>
<feature type="transmembrane region" description="Helical" evidence="6">
    <location>
        <begin position="347"/>
        <end position="369"/>
    </location>
</feature>
<keyword evidence="4 6" id="KW-1133">Transmembrane helix</keyword>
<evidence type="ECO:0000256" key="3">
    <source>
        <dbReference type="ARBA" id="ARBA00022692"/>
    </source>
</evidence>
<dbReference type="CDD" id="cd06173">
    <property type="entry name" value="MFS_MefA_like"/>
    <property type="match status" value="1"/>
</dbReference>
<evidence type="ECO:0000256" key="1">
    <source>
        <dbReference type="ARBA" id="ARBA00004651"/>
    </source>
</evidence>
<dbReference type="Gene3D" id="1.20.1250.20">
    <property type="entry name" value="MFS general substrate transporter like domains"/>
    <property type="match status" value="1"/>
</dbReference>
<dbReference type="GO" id="GO:0005886">
    <property type="term" value="C:plasma membrane"/>
    <property type="evidence" value="ECO:0007669"/>
    <property type="project" value="UniProtKB-SubCell"/>
</dbReference>
<feature type="domain" description="Major facilitator superfamily (MFS) profile" evidence="7">
    <location>
        <begin position="1"/>
        <end position="399"/>
    </location>
</feature>
<sequence length="423" mass="43919">MTGYRALARNHDFTVLWVGQTVSELGSRISMFVFPLLAFALTHSPVQAGLVEAAHLLGMCAALLPAGVLADRTDRQRVMRMASAAGVLLYASLVVAGLMHALTIPHLVVVALLTGVATGCFGPAETSAVRAVVSTEELPTALSQNQARQHVASLVGGPIGGLLYGVTRWLPFAADAASFAISWVMLGRIRTDLSAPVHEGPRPSPRQDIAEGLRFILARPFFRALLVYAALSNLVVNGIFFVAIIRLIRAGFHPAEIGLVETAAGIGGLLGAVAAPTIIDHMATGRLTVVGAWSFVPLVIPIIFWNNPLVVAFALGVGLLLNPAGNAGISAYAIAQTPDHLQGRMGAATRFLAMSVMPLAPVLGGVLLSTLGGPAAVAAMAVATALCALVPTLARSVRDVPRPIHWQAELAAAAPAEVVSAGR</sequence>
<keyword evidence="2" id="KW-1003">Cell membrane</keyword>
<dbReference type="Proteomes" id="UP000580910">
    <property type="component" value="Unassembled WGS sequence"/>
</dbReference>
<dbReference type="PROSITE" id="PS50850">
    <property type="entry name" value="MFS"/>
    <property type="match status" value="1"/>
</dbReference>
<evidence type="ECO:0000256" key="5">
    <source>
        <dbReference type="ARBA" id="ARBA00023136"/>
    </source>
</evidence>
<evidence type="ECO:0000256" key="2">
    <source>
        <dbReference type="ARBA" id="ARBA00022475"/>
    </source>
</evidence>
<feature type="transmembrane region" description="Helical" evidence="6">
    <location>
        <begin position="53"/>
        <end position="70"/>
    </location>
</feature>
<keyword evidence="5 6" id="KW-0472">Membrane</keyword>
<name>A0A7W3IW53_9ACTN</name>
<dbReference type="EMBL" id="JACGXA010000001">
    <property type="protein sequence ID" value="MBA8801736.1"/>
    <property type="molecule type" value="Genomic_DNA"/>
</dbReference>
<feature type="transmembrane region" description="Helical" evidence="6">
    <location>
        <begin position="21"/>
        <end position="41"/>
    </location>
</feature>
<dbReference type="PANTHER" id="PTHR23513:SF11">
    <property type="entry name" value="STAPHYLOFERRIN A TRANSPORTER"/>
    <property type="match status" value="1"/>
</dbReference>
<feature type="transmembrane region" description="Helical" evidence="6">
    <location>
        <begin position="287"/>
        <end position="305"/>
    </location>
</feature>
<dbReference type="Pfam" id="PF07690">
    <property type="entry name" value="MFS_1"/>
    <property type="match status" value="1"/>
</dbReference>
<feature type="transmembrane region" description="Helical" evidence="6">
    <location>
        <begin position="224"/>
        <end position="245"/>
    </location>
</feature>
<keyword evidence="9" id="KW-1185">Reference proteome</keyword>
<evidence type="ECO:0000313" key="9">
    <source>
        <dbReference type="Proteomes" id="UP000580910"/>
    </source>
</evidence>
<dbReference type="RefSeq" id="WP_182535722.1">
    <property type="nucleotide sequence ID" value="NZ_JACGXA010000001.1"/>
</dbReference>
<reference evidence="8 9" key="1">
    <citation type="submission" date="2020-07" db="EMBL/GenBank/DDBJ databases">
        <title>Sequencing the genomes of 1000 actinobacteria strains.</title>
        <authorList>
            <person name="Klenk H.-P."/>
        </authorList>
    </citation>
    <scope>NUCLEOTIDE SEQUENCE [LARGE SCALE GENOMIC DNA]</scope>
    <source>
        <strain evidence="8 9">DSM 21349</strain>
    </source>
</reference>
<gene>
    <name evidence="8" type="ORF">FB382_000027</name>
</gene>
<feature type="transmembrane region" description="Helical" evidence="6">
    <location>
        <begin position="169"/>
        <end position="186"/>
    </location>
</feature>
<feature type="transmembrane region" description="Helical" evidence="6">
    <location>
        <begin position="375"/>
        <end position="394"/>
    </location>
</feature>
<dbReference type="SUPFAM" id="SSF103473">
    <property type="entry name" value="MFS general substrate transporter"/>
    <property type="match status" value="1"/>
</dbReference>
<dbReference type="InterPro" id="IPR036259">
    <property type="entry name" value="MFS_trans_sf"/>
</dbReference>
<accession>A0A7W3IW53</accession>
<evidence type="ECO:0000313" key="8">
    <source>
        <dbReference type="EMBL" id="MBA8801736.1"/>
    </source>
</evidence>
<dbReference type="InterPro" id="IPR011701">
    <property type="entry name" value="MFS"/>
</dbReference>
<evidence type="ECO:0000259" key="7">
    <source>
        <dbReference type="PROSITE" id="PS50850"/>
    </source>
</evidence>
<keyword evidence="3 6" id="KW-0812">Transmembrane</keyword>
<comment type="caution">
    <text evidence="8">The sequence shown here is derived from an EMBL/GenBank/DDBJ whole genome shotgun (WGS) entry which is preliminary data.</text>
</comment>
<feature type="transmembrane region" description="Helical" evidence="6">
    <location>
        <begin position="311"/>
        <end position="335"/>
    </location>
</feature>
<feature type="transmembrane region" description="Helical" evidence="6">
    <location>
        <begin position="257"/>
        <end position="275"/>
    </location>
</feature>
<evidence type="ECO:0000256" key="6">
    <source>
        <dbReference type="SAM" id="Phobius"/>
    </source>
</evidence>
<dbReference type="PANTHER" id="PTHR23513">
    <property type="entry name" value="INTEGRAL MEMBRANE EFFLUX PROTEIN-RELATED"/>
    <property type="match status" value="1"/>
</dbReference>
<dbReference type="GO" id="GO:0022857">
    <property type="term" value="F:transmembrane transporter activity"/>
    <property type="evidence" value="ECO:0007669"/>
    <property type="project" value="InterPro"/>
</dbReference>
<organism evidence="8 9">
    <name type="scientific">Nocardioides ginsengisegetis</name>
    <dbReference type="NCBI Taxonomy" id="661491"/>
    <lineage>
        <taxon>Bacteria</taxon>
        <taxon>Bacillati</taxon>
        <taxon>Actinomycetota</taxon>
        <taxon>Actinomycetes</taxon>
        <taxon>Propionibacteriales</taxon>
        <taxon>Nocardioidaceae</taxon>
        <taxon>Nocardioides</taxon>
    </lineage>
</organism>
<protein>
    <submittedName>
        <fullName evidence="8">MFS family permease</fullName>
    </submittedName>
</protein>
<feature type="transmembrane region" description="Helical" evidence="6">
    <location>
        <begin position="82"/>
        <end position="102"/>
    </location>
</feature>
<dbReference type="InterPro" id="IPR020846">
    <property type="entry name" value="MFS_dom"/>
</dbReference>
<proteinExistence type="predicted"/>